<evidence type="ECO:0000313" key="2">
    <source>
        <dbReference type="Proteomes" id="UP000284120"/>
    </source>
</evidence>
<proteinExistence type="predicted"/>
<sequence length="225" mass="26165">MKKLIINICCAILIVGILARPATAAFPLFGLIRAAAIKAIKAADLAIQRQQNKVIWLQNAQKTIENAMSKLKLGEISEWTDKQREQYQQYFDELWRVKAMISYYKRIAEMAQRQIQLVKEFERTWALLKADRHFTVAEIEYMSRVYAGILRETIKNIDQLLLVVNSFKTQMGDAQRLELINDAADRVEENYSDLRAFNNENVRLSLTRAASEADRENIKRFYGMR</sequence>
<name>A0A3S3QG12_9SPHI</name>
<dbReference type="AlphaFoldDB" id="A0A3S3QG12"/>
<accession>A0A3S3QG12</accession>
<dbReference type="OrthoDB" id="793529at2"/>
<gene>
    <name evidence="1" type="ORF">DPV69_07060</name>
</gene>
<dbReference type="Proteomes" id="UP000284120">
    <property type="component" value="Unassembled WGS sequence"/>
</dbReference>
<protein>
    <submittedName>
        <fullName evidence="1">Conjugal transfer protein TraI</fullName>
    </submittedName>
</protein>
<dbReference type="RefSeq" id="WP_113646657.1">
    <property type="nucleotide sequence ID" value="NZ_QMHN01000002.1"/>
</dbReference>
<keyword evidence="2" id="KW-1185">Reference proteome</keyword>
<comment type="caution">
    <text evidence="1">The sequence shown here is derived from an EMBL/GenBank/DDBJ whole genome shotgun (WGS) entry which is preliminary data.</text>
</comment>
<dbReference type="EMBL" id="SAYW01000002">
    <property type="protein sequence ID" value="RWU08132.1"/>
    <property type="molecule type" value="Genomic_DNA"/>
</dbReference>
<organism evidence="1 2">
    <name type="scientific">Pedobacter chitinilyticus</name>
    <dbReference type="NCBI Taxonomy" id="2233776"/>
    <lineage>
        <taxon>Bacteria</taxon>
        <taxon>Pseudomonadati</taxon>
        <taxon>Bacteroidota</taxon>
        <taxon>Sphingobacteriia</taxon>
        <taxon>Sphingobacteriales</taxon>
        <taxon>Sphingobacteriaceae</taxon>
        <taxon>Pedobacter</taxon>
    </lineage>
</organism>
<reference evidence="1 2" key="1">
    <citation type="submission" date="2018-06" db="EMBL/GenBank/DDBJ databases">
        <title>Pedobacter endophyticus sp. nov., an endophytic bacterium isolated from a leaf of Triticum aestivum.</title>
        <authorList>
            <person name="Zhang L."/>
        </authorList>
    </citation>
    <scope>NUCLEOTIDE SEQUENCE [LARGE SCALE GENOMIC DNA]</scope>
    <source>
        <strain evidence="1 2">CM134L-2</strain>
    </source>
</reference>
<evidence type="ECO:0000313" key="1">
    <source>
        <dbReference type="EMBL" id="RWU08132.1"/>
    </source>
</evidence>